<name>A0A7U4J6T1_9SPHN</name>
<dbReference type="GO" id="GO:0022857">
    <property type="term" value="F:transmembrane transporter activity"/>
    <property type="evidence" value="ECO:0007669"/>
    <property type="project" value="InterPro"/>
</dbReference>
<evidence type="ECO:0000256" key="3">
    <source>
        <dbReference type="ARBA" id="ARBA00023136"/>
    </source>
</evidence>
<dbReference type="AlphaFoldDB" id="A0A7U4J6T1"/>
<dbReference type="InterPro" id="IPR020846">
    <property type="entry name" value="MFS_dom"/>
</dbReference>
<feature type="transmembrane region" description="Helical" evidence="4">
    <location>
        <begin position="107"/>
        <end position="127"/>
    </location>
</feature>
<dbReference type="Gene3D" id="1.20.1250.20">
    <property type="entry name" value="MFS general substrate transporter like domains"/>
    <property type="match status" value="2"/>
</dbReference>
<dbReference type="RefSeq" id="WP_044330829.1">
    <property type="nucleotide sequence ID" value="NZ_CP010836.1"/>
</dbReference>
<evidence type="ECO:0000256" key="4">
    <source>
        <dbReference type="SAM" id="Phobius"/>
    </source>
</evidence>
<feature type="transmembrane region" description="Helical" evidence="4">
    <location>
        <begin position="315"/>
        <end position="337"/>
    </location>
</feature>
<dbReference type="PROSITE" id="PS50850">
    <property type="entry name" value="MFS"/>
    <property type="match status" value="1"/>
</dbReference>
<feature type="transmembrane region" description="Helical" evidence="4">
    <location>
        <begin position="82"/>
        <end position="101"/>
    </location>
</feature>
<keyword evidence="7" id="KW-1185">Reference proteome</keyword>
<protein>
    <submittedName>
        <fullName evidence="6">MFS transporter</fullName>
    </submittedName>
</protein>
<evidence type="ECO:0000313" key="7">
    <source>
        <dbReference type="Proteomes" id="UP000032300"/>
    </source>
</evidence>
<feature type="domain" description="Major facilitator superfamily (MFS) profile" evidence="5">
    <location>
        <begin position="14"/>
        <end position="402"/>
    </location>
</feature>
<proteinExistence type="predicted"/>
<feature type="transmembrane region" description="Helical" evidence="4">
    <location>
        <begin position="139"/>
        <end position="166"/>
    </location>
</feature>
<keyword evidence="2 4" id="KW-1133">Transmembrane helix</keyword>
<keyword evidence="3 4" id="KW-0472">Membrane</keyword>
<evidence type="ECO:0000256" key="2">
    <source>
        <dbReference type="ARBA" id="ARBA00022989"/>
    </source>
</evidence>
<sequence>MARAVSGDAARYRVLAACTLGTIVSMTPAVHSVFGLFLLPLSETFQWPRAQISVVLGMMAVVGAVVYPLAGRFADGHGARRMLIVANLVFGVAIAALALTTRHIGQFYLTFFIVSLAGSVAGTPLFSKVIAEWFDKGRGMALGISAGMGSGVGSIAIPVIAAMVVGQYGWRAGYLAIGAIVLIVGFPALFLMLRDAPRSVVAADADTAPSTEGLSLAEAARMPRFWVLLVSIAVGAGTTTAIFSHVVPIVVDRGFSISAGTAAVSMFALVGSTWQIATGRVLDRSRSPKVVIPMYAMAVVGLALLELGMGTPALMLGGALLGVGLGAQYGTMPYLIARYFGLRAFGTIIGVMYSAVIVAQGVTPVLLDAAYDAQGNYRMGVLVCALCLSAGAALMLLLPRYQADEAASPSPLALA</sequence>
<dbReference type="PANTHER" id="PTHR11360:SF290">
    <property type="entry name" value="MONOCARBOXYLATE MFS PERMEASE"/>
    <property type="match status" value="1"/>
</dbReference>
<feature type="transmembrane region" description="Helical" evidence="4">
    <location>
        <begin position="50"/>
        <end position="70"/>
    </location>
</feature>
<gene>
    <name evidence="6" type="ORF">TS85_05060</name>
</gene>
<reference evidence="6 7" key="1">
    <citation type="journal article" date="2015" name="Int. J. Syst. Evol. Microbiol.">
        <title>Sphingomonas hengshuiensis sp. nov., isolated from lake wetland.</title>
        <authorList>
            <person name="Wei S."/>
            <person name="Wang T."/>
            <person name="Liu H."/>
            <person name="Zhang C."/>
            <person name="Guo J."/>
            <person name="Wang Q."/>
            <person name="Liang K."/>
            <person name="Zhang Z."/>
        </authorList>
    </citation>
    <scope>NUCLEOTIDE SEQUENCE [LARGE SCALE GENOMIC DNA]</scope>
    <source>
        <strain evidence="6 7">WHSC-8</strain>
    </source>
</reference>
<dbReference type="Pfam" id="PF07690">
    <property type="entry name" value="MFS_1"/>
    <property type="match status" value="1"/>
</dbReference>
<feature type="transmembrane region" description="Helical" evidence="4">
    <location>
        <begin position="379"/>
        <end position="398"/>
    </location>
</feature>
<feature type="transmembrane region" description="Helical" evidence="4">
    <location>
        <begin position="290"/>
        <end position="309"/>
    </location>
</feature>
<dbReference type="KEGG" id="sphi:TS85_05060"/>
<reference evidence="6 7" key="2">
    <citation type="submission" date="2015-02" db="EMBL/GenBank/DDBJ databases">
        <title>The complete genome of Sphingomonas hengshuiensis sp. WHSC-8 isolated from soil of Hengshui Lake.</title>
        <authorList>
            <person name="Wei S."/>
            <person name="Guo J."/>
            <person name="Su C."/>
            <person name="Wu R."/>
            <person name="Zhang Z."/>
            <person name="Liang K."/>
            <person name="Li H."/>
            <person name="Wang T."/>
            <person name="Liu H."/>
            <person name="Zhang C."/>
            <person name="Li Z."/>
            <person name="Wang Q."/>
            <person name="Meng J."/>
        </authorList>
    </citation>
    <scope>NUCLEOTIDE SEQUENCE [LARGE SCALE GENOMIC DNA]</scope>
    <source>
        <strain evidence="6 7">WHSC-8</strain>
    </source>
</reference>
<feature type="transmembrane region" description="Helical" evidence="4">
    <location>
        <begin position="12"/>
        <end position="38"/>
    </location>
</feature>
<dbReference type="SUPFAM" id="SSF103473">
    <property type="entry name" value="MFS general substrate transporter"/>
    <property type="match status" value="1"/>
</dbReference>
<feature type="transmembrane region" description="Helical" evidence="4">
    <location>
        <begin position="257"/>
        <end position="278"/>
    </location>
</feature>
<dbReference type="InterPro" id="IPR036259">
    <property type="entry name" value="MFS_trans_sf"/>
</dbReference>
<dbReference type="Proteomes" id="UP000032300">
    <property type="component" value="Chromosome"/>
</dbReference>
<evidence type="ECO:0000256" key="1">
    <source>
        <dbReference type="ARBA" id="ARBA00022692"/>
    </source>
</evidence>
<feature type="transmembrane region" description="Helical" evidence="4">
    <location>
        <begin position="225"/>
        <end position="251"/>
    </location>
</feature>
<evidence type="ECO:0000313" key="6">
    <source>
        <dbReference type="EMBL" id="AJP71297.1"/>
    </source>
</evidence>
<organism evidence="6 7">
    <name type="scientific">Sphingomonas hengshuiensis</name>
    <dbReference type="NCBI Taxonomy" id="1609977"/>
    <lineage>
        <taxon>Bacteria</taxon>
        <taxon>Pseudomonadati</taxon>
        <taxon>Pseudomonadota</taxon>
        <taxon>Alphaproteobacteria</taxon>
        <taxon>Sphingomonadales</taxon>
        <taxon>Sphingomonadaceae</taxon>
        <taxon>Sphingomonas</taxon>
    </lineage>
</organism>
<dbReference type="InterPro" id="IPR050327">
    <property type="entry name" value="Proton-linked_MCT"/>
</dbReference>
<evidence type="ECO:0000259" key="5">
    <source>
        <dbReference type="PROSITE" id="PS50850"/>
    </source>
</evidence>
<dbReference type="InterPro" id="IPR011701">
    <property type="entry name" value="MFS"/>
</dbReference>
<dbReference type="EMBL" id="CP010836">
    <property type="protein sequence ID" value="AJP71297.1"/>
    <property type="molecule type" value="Genomic_DNA"/>
</dbReference>
<accession>A0A7U4J6T1</accession>
<feature type="transmembrane region" description="Helical" evidence="4">
    <location>
        <begin position="344"/>
        <end position="367"/>
    </location>
</feature>
<dbReference type="PANTHER" id="PTHR11360">
    <property type="entry name" value="MONOCARBOXYLATE TRANSPORTER"/>
    <property type="match status" value="1"/>
</dbReference>
<keyword evidence="1 4" id="KW-0812">Transmembrane</keyword>
<feature type="transmembrane region" description="Helical" evidence="4">
    <location>
        <begin position="172"/>
        <end position="193"/>
    </location>
</feature>